<organism evidence="1 2">
    <name type="scientific">Rosa chinensis</name>
    <name type="common">China rose</name>
    <dbReference type="NCBI Taxonomy" id="74649"/>
    <lineage>
        <taxon>Eukaryota</taxon>
        <taxon>Viridiplantae</taxon>
        <taxon>Streptophyta</taxon>
        <taxon>Embryophyta</taxon>
        <taxon>Tracheophyta</taxon>
        <taxon>Spermatophyta</taxon>
        <taxon>Magnoliopsida</taxon>
        <taxon>eudicotyledons</taxon>
        <taxon>Gunneridae</taxon>
        <taxon>Pentapetalae</taxon>
        <taxon>rosids</taxon>
        <taxon>fabids</taxon>
        <taxon>Rosales</taxon>
        <taxon>Rosaceae</taxon>
        <taxon>Rosoideae</taxon>
        <taxon>Rosoideae incertae sedis</taxon>
        <taxon>Rosa</taxon>
    </lineage>
</organism>
<dbReference type="Gene3D" id="2.120.10.30">
    <property type="entry name" value="TolB, C-terminal domain"/>
    <property type="match status" value="1"/>
</dbReference>
<keyword evidence="2" id="KW-1185">Reference proteome</keyword>
<proteinExistence type="predicted"/>
<dbReference type="AlphaFoldDB" id="A0A2P6PSD2"/>
<dbReference type="PANTHER" id="PTHR32161:SF9">
    <property type="entry name" value="TOLB PROTEIN-LIKE PROTEIN"/>
    <property type="match status" value="1"/>
</dbReference>
<evidence type="ECO:0000313" key="1">
    <source>
        <dbReference type="EMBL" id="PRQ24849.1"/>
    </source>
</evidence>
<accession>A0A2P6PSD2</accession>
<dbReference type="EMBL" id="PDCK01000044">
    <property type="protein sequence ID" value="PRQ24849.1"/>
    <property type="molecule type" value="Genomic_DNA"/>
</dbReference>
<dbReference type="PANTHER" id="PTHR32161">
    <property type="entry name" value="DPP6 N-TERMINAL DOMAIN-LIKE PROTEIN"/>
    <property type="match status" value="1"/>
</dbReference>
<dbReference type="InterPro" id="IPR011042">
    <property type="entry name" value="6-blade_b-propeller_TolB-like"/>
</dbReference>
<sequence>MLRLHGFFWTFSPDVDLFAFNPDFEGNPGVKIFKSDGSKCWTLIKGRKAFYNCWSPTERHVIYTSIAQVFQRSSGLFEVGTFFYSLCSTRWYNWFSVLIEF</sequence>
<dbReference type="SUPFAM" id="SSF82171">
    <property type="entry name" value="DPP6 N-terminal domain-like"/>
    <property type="match status" value="1"/>
</dbReference>
<dbReference type="Gramene" id="PRQ24849">
    <property type="protein sequence ID" value="PRQ24849"/>
    <property type="gene ID" value="RchiOBHm_Chr6g0277001"/>
</dbReference>
<name>A0A2P6PSD2_ROSCH</name>
<gene>
    <name evidence="1" type="ORF">RchiOBHm_Chr6g0277001</name>
</gene>
<evidence type="ECO:0000313" key="2">
    <source>
        <dbReference type="Proteomes" id="UP000238479"/>
    </source>
</evidence>
<dbReference type="Proteomes" id="UP000238479">
    <property type="component" value="Chromosome 6"/>
</dbReference>
<dbReference type="STRING" id="74649.A0A2P6PSD2"/>
<protein>
    <submittedName>
        <fullName evidence="1">Putative transcription factor WD40-like family</fullName>
    </submittedName>
</protein>
<reference evidence="1 2" key="1">
    <citation type="journal article" date="2018" name="Nat. Genet.">
        <title>The Rosa genome provides new insights in the design of modern roses.</title>
        <authorList>
            <person name="Bendahmane M."/>
        </authorList>
    </citation>
    <scope>NUCLEOTIDE SEQUENCE [LARGE SCALE GENOMIC DNA]</scope>
    <source>
        <strain evidence="2">cv. Old Blush</strain>
    </source>
</reference>
<comment type="caution">
    <text evidence="1">The sequence shown here is derived from an EMBL/GenBank/DDBJ whole genome shotgun (WGS) entry which is preliminary data.</text>
</comment>